<evidence type="ECO:0000313" key="2">
    <source>
        <dbReference type="EMBL" id="KAF2118950.1"/>
    </source>
</evidence>
<dbReference type="AlphaFoldDB" id="A0A6A5ZHC4"/>
<sequence>MSKPQIVLLPGAWHTPAHLVGLGKSLEEAGYTVHCNQLPSVGSDDNPPPDLTRDIAALQETVTTAIADGNDVLVVPHSWSGIIASSGLHGYGKKEREAKGEKGGVIRTAYMCAFLVPEGVSLLDALQHQIPEWWYPKGDLTYPTDPKIFYNDLPEAEQQMYFAMCKTHAYGTKKAKSTGASWKDIPSWYLITEDDLAIPAFAQDLMTGTVQQLGGDMKVERIKSGHSPWLSHPDFTVNWVRRAAGEDLEI</sequence>
<dbReference type="InterPro" id="IPR000073">
    <property type="entry name" value="AB_hydrolase_1"/>
</dbReference>
<dbReference type="Gene3D" id="3.40.50.1820">
    <property type="entry name" value="alpha/beta hydrolase"/>
    <property type="match status" value="1"/>
</dbReference>
<dbReference type="InterPro" id="IPR052897">
    <property type="entry name" value="Sec-Metab_Biosynth_Hydrolase"/>
</dbReference>
<gene>
    <name evidence="2" type="ORF">BDV96DRAFT_568798</name>
</gene>
<dbReference type="InterPro" id="IPR029058">
    <property type="entry name" value="AB_hydrolase_fold"/>
</dbReference>
<keyword evidence="2" id="KW-0378">Hydrolase</keyword>
<dbReference type="SUPFAM" id="SSF53474">
    <property type="entry name" value="alpha/beta-Hydrolases"/>
    <property type="match status" value="1"/>
</dbReference>
<dbReference type="PANTHER" id="PTHR37017:SF11">
    <property type="entry name" value="ESTERASE_LIPASE_THIOESTERASE DOMAIN-CONTAINING PROTEIN"/>
    <property type="match status" value="1"/>
</dbReference>
<proteinExistence type="predicted"/>
<reference evidence="2" key="1">
    <citation type="journal article" date="2020" name="Stud. Mycol.">
        <title>101 Dothideomycetes genomes: a test case for predicting lifestyles and emergence of pathogens.</title>
        <authorList>
            <person name="Haridas S."/>
            <person name="Albert R."/>
            <person name="Binder M."/>
            <person name="Bloem J."/>
            <person name="Labutti K."/>
            <person name="Salamov A."/>
            <person name="Andreopoulos B."/>
            <person name="Baker S."/>
            <person name="Barry K."/>
            <person name="Bills G."/>
            <person name="Bluhm B."/>
            <person name="Cannon C."/>
            <person name="Castanera R."/>
            <person name="Culley D."/>
            <person name="Daum C."/>
            <person name="Ezra D."/>
            <person name="Gonzalez J."/>
            <person name="Henrissat B."/>
            <person name="Kuo A."/>
            <person name="Liang C."/>
            <person name="Lipzen A."/>
            <person name="Lutzoni F."/>
            <person name="Magnuson J."/>
            <person name="Mondo S."/>
            <person name="Nolan M."/>
            <person name="Ohm R."/>
            <person name="Pangilinan J."/>
            <person name="Park H.-J."/>
            <person name="Ramirez L."/>
            <person name="Alfaro M."/>
            <person name="Sun H."/>
            <person name="Tritt A."/>
            <person name="Yoshinaga Y."/>
            <person name="Zwiers L.-H."/>
            <person name="Turgeon B."/>
            <person name="Goodwin S."/>
            <person name="Spatafora J."/>
            <person name="Crous P."/>
            <person name="Grigoriev I."/>
        </authorList>
    </citation>
    <scope>NUCLEOTIDE SEQUENCE</scope>
    <source>
        <strain evidence="2">CBS 627.86</strain>
    </source>
</reference>
<dbReference type="Proteomes" id="UP000799770">
    <property type="component" value="Unassembled WGS sequence"/>
</dbReference>
<dbReference type="GO" id="GO:0016787">
    <property type="term" value="F:hydrolase activity"/>
    <property type="evidence" value="ECO:0007669"/>
    <property type="project" value="UniProtKB-KW"/>
</dbReference>
<name>A0A6A5ZHC4_9PLEO</name>
<evidence type="ECO:0000313" key="3">
    <source>
        <dbReference type="Proteomes" id="UP000799770"/>
    </source>
</evidence>
<keyword evidence="3" id="KW-1185">Reference proteome</keyword>
<organism evidence="2 3">
    <name type="scientific">Lophiotrema nucula</name>
    <dbReference type="NCBI Taxonomy" id="690887"/>
    <lineage>
        <taxon>Eukaryota</taxon>
        <taxon>Fungi</taxon>
        <taxon>Dikarya</taxon>
        <taxon>Ascomycota</taxon>
        <taxon>Pezizomycotina</taxon>
        <taxon>Dothideomycetes</taxon>
        <taxon>Pleosporomycetidae</taxon>
        <taxon>Pleosporales</taxon>
        <taxon>Lophiotremataceae</taxon>
        <taxon>Lophiotrema</taxon>
    </lineage>
</organism>
<accession>A0A6A5ZHC4</accession>
<dbReference type="PANTHER" id="PTHR37017">
    <property type="entry name" value="AB HYDROLASE-1 DOMAIN-CONTAINING PROTEIN-RELATED"/>
    <property type="match status" value="1"/>
</dbReference>
<dbReference type="EMBL" id="ML977316">
    <property type="protein sequence ID" value="KAF2118950.1"/>
    <property type="molecule type" value="Genomic_DNA"/>
</dbReference>
<feature type="domain" description="AB hydrolase-1" evidence="1">
    <location>
        <begin position="6"/>
        <end position="237"/>
    </location>
</feature>
<protein>
    <submittedName>
        <fullName evidence="2">Alpha/beta hydrolase fold-1</fullName>
    </submittedName>
</protein>
<dbReference type="Pfam" id="PF12697">
    <property type="entry name" value="Abhydrolase_6"/>
    <property type="match status" value="1"/>
</dbReference>
<dbReference type="OrthoDB" id="1263307at2759"/>
<evidence type="ECO:0000259" key="1">
    <source>
        <dbReference type="Pfam" id="PF12697"/>
    </source>
</evidence>